<dbReference type="GO" id="GO:0000155">
    <property type="term" value="F:phosphorelay sensor kinase activity"/>
    <property type="evidence" value="ECO:0007669"/>
    <property type="project" value="InterPro"/>
</dbReference>
<dbReference type="Gene3D" id="1.10.8.500">
    <property type="entry name" value="HAMP domain in histidine kinase"/>
    <property type="match status" value="1"/>
</dbReference>
<dbReference type="Gene3D" id="1.10.287.130">
    <property type="match status" value="1"/>
</dbReference>
<dbReference type="InterPro" id="IPR003594">
    <property type="entry name" value="HATPase_dom"/>
</dbReference>
<dbReference type="SMART" id="SM00086">
    <property type="entry name" value="PAC"/>
    <property type="match status" value="1"/>
</dbReference>
<dbReference type="SMART" id="SM00448">
    <property type="entry name" value="REC"/>
    <property type="match status" value="2"/>
</dbReference>
<evidence type="ECO:0000259" key="20">
    <source>
        <dbReference type="PROSITE" id="PS50110"/>
    </source>
</evidence>
<dbReference type="PROSITE" id="PS50894">
    <property type="entry name" value="HPT"/>
    <property type="match status" value="1"/>
</dbReference>
<evidence type="ECO:0000256" key="5">
    <source>
        <dbReference type="ARBA" id="ARBA00022553"/>
    </source>
</evidence>
<dbReference type="InterPro" id="IPR036097">
    <property type="entry name" value="HisK_dim/P_sf"/>
</dbReference>
<evidence type="ECO:0000259" key="24">
    <source>
        <dbReference type="PROSITE" id="PS50894"/>
    </source>
</evidence>
<dbReference type="InterPro" id="IPR036890">
    <property type="entry name" value="HATPase_C_sf"/>
</dbReference>
<organism evidence="25 26">
    <name type="scientific">Paramagnetospirillum magneticum (strain ATCC 700264 / AMB-1)</name>
    <name type="common">Magnetospirillum magneticum</name>
    <dbReference type="NCBI Taxonomy" id="342108"/>
    <lineage>
        <taxon>Bacteria</taxon>
        <taxon>Pseudomonadati</taxon>
        <taxon>Pseudomonadota</taxon>
        <taxon>Alphaproteobacteria</taxon>
        <taxon>Rhodospirillales</taxon>
        <taxon>Magnetospirillaceae</taxon>
        <taxon>Paramagnetospirillum</taxon>
    </lineage>
</organism>
<dbReference type="GO" id="GO:0005524">
    <property type="term" value="F:ATP binding"/>
    <property type="evidence" value="ECO:0007669"/>
    <property type="project" value="UniProtKB-KW"/>
</dbReference>
<dbReference type="InterPro" id="IPR036641">
    <property type="entry name" value="HPT_dom_sf"/>
</dbReference>
<evidence type="ECO:0000256" key="18">
    <source>
        <dbReference type="SAM" id="Phobius"/>
    </source>
</evidence>
<evidence type="ECO:0000256" key="2">
    <source>
        <dbReference type="ARBA" id="ARBA00004651"/>
    </source>
</evidence>
<keyword evidence="11 18" id="KW-1133">Transmembrane helix</keyword>
<dbReference type="SMART" id="SM00388">
    <property type="entry name" value="HisKA"/>
    <property type="match status" value="1"/>
</dbReference>
<evidence type="ECO:0000256" key="15">
    <source>
        <dbReference type="PROSITE-ProRule" id="PRU00110"/>
    </source>
</evidence>
<dbReference type="Gene3D" id="1.20.120.160">
    <property type="entry name" value="HPT domain"/>
    <property type="match status" value="1"/>
</dbReference>
<protein>
    <recommendedName>
        <fullName evidence="3">histidine kinase</fullName>
        <ecNumber evidence="3">2.7.13.3</ecNumber>
    </recommendedName>
</protein>
<accession>Q2VZM5</accession>
<evidence type="ECO:0000256" key="8">
    <source>
        <dbReference type="ARBA" id="ARBA00022741"/>
    </source>
</evidence>
<feature type="modified residue" description="Phosphohistidine" evidence="15">
    <location>
        <position position="1197"/>
    </location>
</feature>
<dbReference type="PANTHER" id="PTHR45339">
    <property type="entry name" value="HYBRID SIGNAL TRANSDUCTION HISTIDINE KINASE J"/>
    <property type="match status" value="1"/>
</dbReference>
<keyword evidence="5 16" id="KW-0597">Phosphoprotein</keyword>
<keyword evidence="13 18" id="KW-0472">Membrane</keyword>
<dbReference type="Pfam" id="PF12729">
    <property type="entry name" value="4HB_MCP_1"/>
    <property type="match status" value="1"/>
</dbReference>
<reference evidence="25 26" key="1">
    <citation type="journal article" date="2005" name="DNA Res.">
        <title>Complete genome sequence of the facultative anaerobic magnetotactic bacterium Magnetospirillum sp. strain AMB-1.</title>
        <authorList>
            <person name="Matsunaga T."/>
            <person name="Okamura Y."/>
            <person name="Fukuda Y."/>
            <person name="Wahyudi A.T."/>
            <person name="Murase Y."/>
            <person name="Takeyama H."/>
        </authorList>
    </citation>
    <scope>NUCLEOTIDE SEQUENCE [LARGE SCALE GENOMIC DNA]</scope>
    <source>
        <strain evidence="26">ATCC 700264 / AMB-1</strain>
    </source>
</reference>
<evidence type="ECO:0000256" key="10">
    <source>
        <dbReference type="ARBA" id="ARBA00022840"/>
    </source>
</evidence>
<feature type="modified residue" description="4-aspartylphosphate" evidence="16">
    <location>
        <position position="1055"/>
    </location>
</feature>
<dbReference type="EMBL" id="AP007255">
    <property type="protein sequence ID" value="BAE52950.1"/>
    <property type="molecule type" value="Genomic_DNA"/>
</dbReference>
<dbReference type="HOGENOM" id="CLU_004332_0_0_5"/>
<dbReference type="Gene3D" id="3.30.450.20">
    <property type="entry name" value="PAS domain"/>
    <property type="match status" value="1"/>
</dbReference>
<dbReference type="InterPro" id="IPR008207">
    <property type="entry name" value="Sig_transdc_His_kin_Hpt_dom"/>
</dbReference>
<dbReference type="Gene3D" id="3.30.450.40">
    <property type="match status" value="1"/>
</dbReference>
<feature type="coiled-coil region" evidence="17">
    <location>
        <begin position="447"/>
        <end position="474"/>
    </location>
</feature>
<dbReference type="InterPro" id="IPR005467">
    <property type="entry name" value="His_kinase_dom"/>
</dbReference>
<proteinExistence type="predicted"/>
<evidence type="ECO:0000313" key="25">
    <source>
        <dbReference type="EMBL" id="BAE52950.1"/>
    </source>
</evidence>
<dbReference type="InterPro" id="IPR001610">
    <property type="entry name" value="PAC"/>
</dbReference>
<feature type="domain" description="PAC" evidence="22">
    <location>
        <begin position="550"/>
        <end position="601"/>
    </location>
</feature>
<dbReference type="Pfam" id="PF00672">
    <property type="entry name" value="HAMP"/>
    <property type="match status" value="1"/>
</dbReference>
<dbReference type="SMART" id="SM00387">
    <property type="entry name" value="HATPase_c"/>
    <property type="match status" value="1"/>
</dbReference>
<dbReference type="Gene3D" id="3.40.50.2300">
    <property type="match status" value="2"/>
</dbReference>
<dbReference type="SUPFAM" id="SSF158472">
    <property type="entry name" value="HAMP domain-like"/>
    <property type="match status" value="1"/>
</dbReference>
<dbReference type="InterPro" id="IPR011006">
    <property type="entry name" value="CheY-like_superfamily"/>
</dbReference>
<feature type="domain" description="HAMP" evidence="23">
    <location>
        <begin position="217"/>
        <end position="270"/>
    </location>
</feature>
<evidence type="ECO:0000256" key="17">
    <source>
        <dbReference type="SAM" id="Coils"/>
    </source>
</evidence>
<dbReference type="CDD" id="cd00130">
    <property type="entry name" value="PAS"/>
    <property type="match status" value="1"/>
</dbReference>
<evidence type="ECO:0000256" key="14">
    <source>
        <dbReference type="ARBA" id="ARBA00023306"/>
    </source>
</evidence>
<feature type="domain" description="Histidine kinase" evidence="19">
    <location>
        <begin position="619"/>
        <end position="840"/>
    </location>
</feature>
<dbReference type="InterPro" id="IPR003660">
    <property type="entry name" value="HAMP_dom"/>
</dbReference>
<evidence type="ECO:0000256" key="16">
    <source>
        <dbReference type="PROSITE-ProRule" id="PRU00169"/>
    </source>
</evidence>
<gene>
    <name evidence="25" type="ordered locus">amb4146</name>
</gene>
<keyword evidence="6" id="KW-0808">Transferase</keyword>
<dbReference type="InterPro" id="IPR024478">
    <property type="entry name" value="HlyB_4HB_MCP"/>
</dbReference>
<dbReference type="SMART" id="SM00091">
    <property type="entry name" value="PAS"/>
    <property type="match status" value="1"/>
</dbReference>
<keyword evidence="12" id="KW-0902">Two-component regulatory system</keyword>
<dbReference type="FunFam" id="1.10.287.130:FF:000038">
    <property type="entry name" value="Sensory transduction histidine kinase"/>
    <property type="match status" value="1"/>
</dbReference>
<dbReference type="Pfam" id="PF00989">
    <property type="entry name" value="PAS"/>
    <property type="match status" value="1"/>
</dbReference>
<dbReference type="CDD" id="cd00088">
    <property type="entry name" value="HPT"/>
    <property type="match status" value="1"/>
</dbReference>
<dbReference type="InterPro" id="IPR000014">
    <property type="entry name" value="PAS"/>
</dbReference>
<evidence type="ECO:0000256" key="11">
    <source>
        <dbReference type="ARBA" id="ARBA00022989"/>
    </source>
</evidence>
<feature type="transmembrane region" description="Helical" evidence="18">
    <location>
        <begin position="198"/>
        <end position="219"/>
    </location>
</feature>
<dbReference type="InterPro" id="IPR013767">
    <property type="entry name" value="PAS_fold"/>
</dbReference>
<evidence type="ECO:0000256" key="13">
    <source>
        <dbReference type="ARBA" id="ARBA00023136"/>
    </source>
</evidence>
<keyword evidence="14" id="KW-0131">Cell cycle</keyword>
<keyword evidence="10" id="KW-0067">ATP-binding</keyword>
<dbReference type="CDD" id="cd16922">
    <property type="entry name" value="HATPase_EvgS-ArcB-TorS-like"/>
    <property type="match status" value="1"/>
</dbReference>
<dbReference type="PANTHER" id="PTHR45339:SF1">
    <property type="entry name" value="HYBRID SIGNAL TRANSDUCTION HISTIDINE KINASE J"/>
    <property type="match status" value="1"/>
</dbReference>
<dbReference type="EC" id="2.7.13.3" evidence="3"/>
<dbReference type="KEGG" id="mag:amb4146"/>
<dbReference type="NCBIfam" id="TIGR00229">
    <property type="entry name" value="sensory_box"/>
    <property type="match status" value="1"/>
</dbReference>
<dbReference type="SUPFAM" id="SSF52172">
    <property type="entry name" value="CheY-like"/>
    <property type="match status" value="2"/>
</dbReference>
<dbReference type="RefSeq" id="WP_011386495.1">
    <property type="nucleotide sequence ID" value="NC_007626.1"/>
</dbReference>
<evidence type="ECO:0000256" key="7">
    <source>
        <dbReference type="ARBA" id="ARBA00022692"/>
    </source>
</evidence>
<feature type="domain" description="HPt" evidence="24">
    <location>
        <begin position="1158"/>
        <end position="1255"/>
    </location>
</feature>
<dbReference type="GO" id="GO:0005886">
    <property type="term" value="C:plasma membrane"/>
    <property type="evidence" value="ECO:0007669"/>
    <property type="project" value="UniProtKB-SubCell"/>
</dbReference>
<dbReference type="Pfam" id="PF02518">
    <property type="entry name" value="HATPase_c"/>
    <property type="match status" value="1"/>
</dbReference>
<keyword evidence="8" id="KW-0547">Nucleotide-binding</keyword>
<keyword evidence="4" id="KW-1003">Cell membrane</keyword>
<dbReference type="InterPro" id="IPR003018">
    <property type="entry name" value="GAF"/>
</dbReference>
<dbReference type="PROSITE" id="PS50112">
    <property type="entry name" value="PAS"/>
    <property type="match status" value="1"/>
</dbReference>
<dbReference type="Proteomes" id="UP000007058">
    <property type="component" value="Chromosome"/>
</dbReference>
<dbReference type="InterPro" id="IPR035965">
    <property type="entry name" value="PAS-like_dom_sf"/>
</dbReference>
<sequence>MTFLLNALERLRLTTKLVLGFSVFLLMIVGLGLYSLLVQRGLNDEIQTLYTRELVGISSLKDGRIELAKMGRALRQAILAREPAERDRALRQLSQAEAALHTEMSHVRPTLVREENRRNLARFDDGFKDFKANVDQAVALLRTNPADAAVFVATPAFQLVAAASDEALEAVVRVKERGAQESARLAQEGYERGQRLTLLLLLGGGGMGLLFAVLIGMSIRRPATRVRDVVEKLVGGQLDQAVPHTDYPNEIGALARSIDVLRGEALQMESQRWVKTHLANLSAELQAATTMAGLAQTFLSVMAPLLKVGHGVFYIHEEEAGRLRLLGGYAFRQRKTLDQTFAMGEGLIGQCALERSPFIITRPPSDYVRIDCGMAEMVPKTIAVLPVLRGERLLAVVELATLEAFGPAEQSLLDGALPVLAMSLEILERGAKTAALLEETRVQAATLAASERQVAARKEELEAINGQLAEAEERSRLILGSVDEGICGLAQDGTMSFVNPAGARMLGYGLDEIVGKPLHALAHHTYPDGTPFPRECCSMFLTSQDGQPRTEVDEVLWRKDGTSFPVEYSTTPVLKDGTVVGTVVTFRDITERKRADALLHQALDRAEAASQAKADFLANMSHEIRTPMNAIIGMSHLALKTELNPRQRDYVRKIQQSGQHLLGIINDILDFSKIEAGKLSVEKTAVHLDTVLDNVANLISEKTIAKGLELIFDVASDVPNDMVGDPLRLGQILINYANNAVKFTETGEIVVAVRLAEDLGEAVRLRFEVRDTGIGLSAEQMGRLFQSFQQADTSTTRKYGGTGLGLAISRKLAELMDGEVGVESQPGRGSTFWFTACLGKGRPRRALVPKPDLRGRHMLVVDDNENARAVLVDMLTSMSFRVEAVESGAAAVARVREVAGAKPFEVVFLDWQMPGMDGIETARAILGLGLTSPPHMIMVTAHGREEVMKAAESAGIEDVLIKPVNPSIMFDAVMRALGAALEGDPEEAAAGREVSDDALASLRGLRVLLAEDNDFNQQVATELLADGGVEVEVAENGKIAVDMVMAAPYDMVLMDMQMPVMDGVAATREIRRLGFGDLPVIAMTANAMQADRDRCAAAGMNDYLTKPIDPDELFACLLKWRGVAPTAVVAPAAPAGAVPLLPEIDPDVFDFERMGPIYKWDMARLRPILAAFLDDAGTKVARLEAETDLAALREVAHGLKGTANTAGALRLGRLAADVENSARDGNDAAAGMLIPLLPPTLSELRDALAPVLDDRGVP</sequence>
<dbReference type="InterPro" id="IPR003661">
    <property type="entry name" value="HisK_dim/P_dom"/>
</dbReference>
<keyword evidence="9 25" id="KW-0418">Kinase</keyword>
<dbReference type="SUPFAM" id="SSF47384">
    <property type="entry name" value="Homodimeric domain of signal transducing histidine kinase"/>
    <property type="match status" value="1"/>
</dbReference>
<evidence type="ECO:0000259" key="19">
    <source>
        <dbReference type="PROSITE" id="PS50109"/>
    </source>
</evidence>
<dbReference type="CDD" id="cd17546">
    <property type="entry name" value="REC_hyHK_CKI1_RcsC-like"/>
    <property type="match status" value="2"/>
</dbReference>
<dbReference type="FunFam" id="3.30.565.10:FF:000010">
    <property type="entry name" value="Sensor histidine kinase RcsC"/>
    <property type="match status" value="1"/>
</dbReference>
<evidence type="ECO:0000313" key="26">
    <source>
        <dbReference type="Proteomes" id="UP000007058"/>
    </source>
</evidence>
<evidence type="ECO:0000256" key="12">
    <source>
        <dbReference type="ARBA" id="ARBA00023012"/>
    </source>
</evidence>
<dbReference type="PROSITE" id="PS50885">
    <property type="entry name" value="HAMP"/>
    <property type="match status" value="1"/>
</dbReference>
<dbReference type="SUPFAM" id="SSF47226">
    <property type="entry name" value="Histidine-containing phosphotransfer domain, HPT domain"/>
    <property type="match status" value="1"/>
</dbReference>
<dbReference type="Pfam" id="PF01627">
    <property type="entry name" value="Hpt"/>
    <property type="match status" value="1"/>
</dbReference>
<keyword evidence="7 18" id="KW-0812">Transmembrane</keyword>
<dbReference type="PROSITE" id="PS50110">
    <property type="entry name" value="RESPONSE_REGULATORY"/>
    <property type="match status" value="2"/>
</dbReference>
<dbReference type="InterPro" id="IPR004358">
    <property type="entry name" value="Sig_transdc_His_kin-like_C"/>
</dbReference>
<feature type="domain" description="Response regulatory" evidence="20">
    <location>
        <begin position="1006"/>
        <end position="1121"/>
    </location>
</feature>
<feature type="domain" description="Response regulatory" evidence="20">
    <location>
        <begin position="857"/>
        <end position="977"/>
    </location>
</feature>
<evidence type="ECO:0000256" key="3">
    <source>
        <dbReference type="ARBA" id="ARBA00012438"/>
    </source>
</evidence>
<feature type="domain" description="PAS" evidence="21">
    <location>
        <begin position="471"/>
        <end position="528"/>
    </location>
</feature>
<name>Q2VZM5_PARM1</name>
<dbReference type="PROSITE" id="PS50113">
    <property type="entry name" value="PAC"/>
    <property type="match status" value="1"/>
</dbReference>
<feature type="modified residue" description="4-aspartylphosphate" evidence="16">
    <location>
        <position position="910"/>
    </location>
</feature>
<dbReference type="SUPFAM" id="SSF55874">
    <property type="entry name" value="ATPase domain of HSP90 chaperone/DNA topoisomerase II/histidine kinase"/>
    <property type="match status" value="1"/>
</dbReference>
<dbReference type="InterPro" id="IPR000700">
    <property type="entry name" value="PAS-assoc_C"/>
</dbReference>
<dbReference type="InterPro" id="IPR029016">
    <property type="entry name" value="GAF-like_dom_sf"/>
</dbReference>
<keyword evidence="26" id="KW-1185">Reference proteome</keyword>
<keyword evidence="17" id="KW-0175">Coiled coil</keyword>
<evidence type="ECO:0000259" key="22">
    <source>
        <dbReference type="PROSITE" id="PS50113"/>
    </source>
</evidence>
<evidence type="ECO:0000256" key="4">
    <source>
        <dbReference type="ARBA" id="ARBA00022475"/>
    </source>
</evidence>
<comment type="subcellular location">
    <subcellularLocation>
        <location evidence="2">Cell membrane</location>
        <topology evidence="2">Multi-pass membrane protein</topology>
    </subcellularLocation>
</comment>
<dbReference type="PRINTS" id="PR00344">
    <property type="entry name" value="BCTRLSENSOR"/>
</dbReference>
<dbReference type="SUPFAM" id="SSF55785">
    <property type="entry name" value="PYP-like sensor domain (PAS domain)"/>
    <property type="match status" value="1"/>
</dbReference>
<evidence type="ECO:0000256" key="6">
    <source>
        <dbReference type="ARBA" id="ARBA00022679"/>
    </source>
</evidence>
<dbReference type="OrthoDB" id="9801651at2"/>
<evidence type="ECO:0000259" key="21">
    <source>
        <dbReference type="PROSITE" id="PS50112"/>
    </source>
</evidence>
<dbReference type="PROSITE" id="PS50109">
    <property type="entry name" value="HIS_KIN"/>
    <property type="match status" value="1"/>
</dbReference>
<evidence type="ECO:0000256" key="9">
    <source>
        <dbReference type="ARBA" id="ARBA00022777"/>
    </source>
</evidence>
<dbReference type="STRING" id="342108.amb4146"/>
<dbReference type="AlphaFoldDB" id="Q2VZM5"/>
<comment type="catalytic activity">
    <reaction evidence="1">
        <text>ATP + protein L-histidine = ADP + protein N-phospho-L-histidine.</text>
        <dbReference type="EC" id="2.7.13.3"/>
    </reaction>
</comment>
<dbReference type="CDD" id="cd00082">
    <property type="entry name" value="HisKA"/>
    <property type="match status" value="1"/>
</dbReference>
<dbReference type="Pfam" id="PF00512">
    <property type="entry name" value="HisKA"/>
    <property type="match status" value="1"/>
</dbReference>
<evidence type="ECO:0000256" key="1">
    <source>
        <dbReference type="ARBA" id="ARBA00000085"/>
    </source>
</evidence>
<dbReference type="Pfam" id="PF00072">
    <property type="entry name" value="Response_reg"/>
    <property type="match status" value="2"/>
</dbReference>
<dbReference type="Gene3D" id="3.30.565.10">
    <property type="entry name" value="Histidine kinase-like ATPase, C-terminal domain"/>
    <property type="match status" value="1"/>
</dbReference>
<feature type="transmembrane region" description="Helical" evidence="18">
    <location>
        <begin position="17"/>
        <end position="37"/>
    </location>
</feature>
<dbReference type="SUPFAM" id="SSF55781">
    <property type="entry name" value="GAF domain-like"/>
    <property type="match status" value="1"/>
</dbReference>
<dbReference type="Pfam" id="PF13185">
    <property type="entry name" value="GAF_2"/>
    <property type="match status" value="1"/>
</dbReference>
<dbReference type="InterPro" id="IPR001789">
    <property type="entry name" value="Sig_transdc_resp-reg_receiver"/>
</dbReference>
<evidence type="ECO:0000259" key="23">
    <source>
        <dbReference type="PROSITE" id="PS50885"/>
    </source>
</evidence>
<dbReference type="SMART" id="SM00304">
    <property type="entry name" value="HAMP"/>
    <property type="match status" value="1"/>
</dbReference>